<dbReference type="CDD" id="cd00121">
    <property type="entry name" value="MATH"/>
    <property type="match status" value="1"/>
</dbReference>
<evidence type="ECO:0000259" key="3">
    <source>
        <dbReference type="PROSITE" id="PS50097"/>
    </source>
</evidence>
<organism evidence="4 5">
    <name type="scientific">Urochloa decumbens</name>
    <dbReference type="NCBI Taxonomy" id="240449"/>
    <lineage>
        <taxon>Eukaryota</taxon>
        <taxon>Viridiplantae</taxon>
        <taxon>Streptophyta</taxon>
        <taxon>Embryophyta</taxon>
        <taxon>Tracheophyta</taxon>
        <taxon>Spermatophyta</taxon>
        <taxon>Magnoliopsida</taxon>
        <taxon>Liliopsida</taxon>
        <taxon>Poales</taxon>
        <taxon>Poaceae</taxon>
        <taxon>PACMAD clade</taxon>
        <taxon>Panicoideae</taxon>
        <taxon>Panicodae</taxon>
        <taxon>Paniceae</taxon>
        <taxon>Melinidinae</taxon>
        <taxon>Urochloa</taxon>
    </lineage>
</organism>
<dbReference type="Pfam" id="PF00651">
    <property type="entry name" value="BTB"/>
    <property type="match status" value="1"/>
</dbReference>
<keyword evidence="5" id="KW-1185">Reference proteome</keyword>
<dbReference type="PANTHER" id="PTHR26379">
    <property type="entry name" value="BTB/POZ AND MATH DOMAIN-CONTAINING PROTEIN 1"/>
    <property type="match status" value="1"/>
</dbReference>
<dbReference type="Gene3D" id="2.60.210.10">
    <property type="entry name" value="Apoptosis, Tumor Necrosis Factor Receptor Associated Protein 2, Chain A"/>
    <property type="match status" value="1"/>
</dbReference>
<gene>
    <name evidence="4" type="ORF">URODEC1_LOCUS90877</name>
</gene>
<dbReference type="AlphaFoldDB" id="A0ABC9E1L7"/>
<dbReference type="InterPro" id="IPR045005">
    <property type="entry name" value="BPM1-6"/>
</dbReference>
<name>A0ABC9E1L7_9POAL</name>
<dbReference type="InterPro" id="IPR008974">
    <property type="entry name" value="TRAF-like"/>
</dbReference>
<dbReference type="EMBL" id="OZ075145">
    <property type="protein sequence ID" value="CAL5049204.1"/>
    <property type="molecule type" value="Genomic_DNA"/>
</dbReference>
<dbReference type="PROSITE" id="PS50097">
    <property type="entry name" value="BTB"/>
    <property type="match status" value="1"/>
</dbReference>
<dbReference type="Pfam" id="PF22486">
    <property type="entry name" value="MATH_2"/>
    <property type="match status" value="1"/>
</dbReference>
<feature type="domain" description="BTB" evidence="3">
    <location>
        <begin position="180"/>
        <end position="241"/>
    </location>
</feature>
<evidence type="ECO:0000256" key="2">
    <source>
        <dbReference type="ARBA" id="ARBA00010846"/>
    </source>
</evidence>
<dbReference type="InterPro" id="IPR011333">
    <property type="entry name" value="SKP1/BTB/POZ_sf"/>
</dbReference>
<evidence type="ECO:0000256" key="1">
    <source>
        <dbReference type="ARBA" id="ARBA00004906"/>
    </source>
</evidence>
<protein>
    <recommendedName>
        <fullName evidence="3">BTB domain-containing protein</fullName>
    </recommendedName>
</protein>
<dbReference type="PANTHER" id="PTHR26379:SF180">
    <property type="entry name" value="TRAF TRANSCRIPTION FACTOR"/>
    <property type="match status" value="1"/>
</dbReference>
<dbReference type="Gene3D" id="3.30.710.10">
    <property type="entry name" value="Potassium Channel Kv1.1, Chain A"/>
    <property type="match status" value="1"/>
</dbReference>
<dbReference type="InterPro" id="IPR000210">
    <property type="entry name" value="BTB/POZ_dom"/>
</dbReference>
<comment type="pathway">
    <text evidence="1">Protein modification; protein ubiquitination.</text>
</comment>
<evidence type="ECO:0000313" key="5">
    <source>
        <dbReference type="Proteomes" id="UP001497457"/>
    </source>
</evidence>
<dbReference type="Proteomes" id="UP001497457">
    <property type="component" value="Chromosome 35b"/>
</dbReference>
<dbReference type="Pfam" id="PF24570">
    <property type="entry name" value="BACK_BPM_SPOP"/>
    <property type="match status" value="1"/>
</dbReference>
<dbReference type="SUPFAM" id="SSF49599">
    <property type="entry name" value="TRAF domain-like"/>
    <property type="match status" value="1"/>
</dbReference>
<dbReference type="SMART" id="SM00225">
    <property type="entry name" value="BTB"/>
    <property type="match status" value="1"/>
</dbReference>
<reference evidence="4 5" key="2">
    <citation type="submission" date="2024-10" db="EMBL/GenBank/DDBJ databases">
        <authorList>
            <person name="Ryan C."/>
        </authorList>
    </citation>
    <scope>NUCLEOTIDE SEQUENCE [LARGE SCALE GENOMIC DNA]</scope>
</reference>
<reference evidence="5" key="1">
    <citation type="submission" date="2024-06" db="EMBL/GenBank/DDBJ databases">
        <authorList>
            <person name="Ryan C."/>
        </authorList>
    </citation>
    <scope>NUCLEOTIDE SEQUENCE [LARGE SCALE GENOMIC DNA]</scope>
</reference>
<accession>A0ABC9E1L7</accession>
<dbReference type="SUPFAM" id="SSF54695">
    <property type="entry name" value="POZ domain"/>
    <property type="match status" value="1"/>
</dbReference>
<evidence type="ECO:0000313" key="4">
    <source>
        <dbReference type="EMBL" id="CAL5049204.1"/>
    </source>
</evidence>
<sequence>MENGSTNLTEAARSVHLLKINGYSATSTMSTSEYIRSQWNFDGYEWEIQFYPMYFWGIMNWLALKLKFLGGPLKHKQVRASLSCRIADPSGNLEPSSKVVSTSHIFQDHQDCSSPVFLDPRGVVRTSGYIKKDALAVECTITVLKELKDTPLIPAKEEAPLPSSDLHQHLGELLVSQTGADITFIVSGERFPAHKNILAARSSVFRAEFFGNTNGRGSQCVQVNDMEPAVFKAMLRFIYTDIDEEPGMAATMPRRLLAAANRYGLQRLKLICERKLSGGINVDTAATTLALAEQHSCLLLKAKCIEFITGSPERLDAVLATEGYKHLAASYPLALAELLKAAHGRKN</sequence>
<dbReference type="InterPro" id="IPR056423">
    <property type="entry name" value="BACK_BPM_SPOP"/>
</dbReference>
<proteinExistence type="inferred from homology"/>
<dbReference type="InterPro" id="IPR002083">
    <property type="entry name" value="MATH/TRAF_dom"/>
</dbReference>
<comment type="similarity">
    <text evidence="2">Belongs to the Tdpoz family.</text>
</comment>
<dbReference type="Gene3D" id="1.25.40.420">
    <property type="match status" value="1"/>
</dbReference>